<evidence type="ECO:0000313" key="2">
    <source>
        <dbReference type="EMBL" id="KAK1124542.1"/>
    </source>
</evidence>
<organism evidence="2 3">
    <name type="scientific">Melipona bicolor</name>
    <dbReference type="NCBI Taxonomy" id="60889"/>
    <lineage>
        <taxon>Eukaryota</taxon>
        <taxon>Metazoa</taxon>
        <taxon>Ecdysozoa</taxon>
        <taxon>Arthropoda</taxon>
        <taxon>Hexapoda</taxon>
        <taxon>Insecta</taxon>
        <taxon>Pterygota</taxon>
        <taxon>Neoptera</taxon>
        <taxon>Endopterygota</taxon>
        <taxon>Hymenoptera</taxon>
        <taxon>Apocrita</taxon>
        <taxon>Aculeata</taxon>
        <taxon>Apoidea</taxon>
        <taxon>Anthophila</taxon>
        <taxon>Apidae</taxon>
        <taxon>Melipona</taxon>
    </lineage>
</organism>
<feature type="compositionally biased region" description="Polar residues" evidence="1">
    <location>
        <begin position="93"/>
        <end position="104"/>
    </location>
</feature>
<name>A0AA40FT32_9HYME</name>
<feature type="region of interest" description="Disordered" evidence="1">
    <location>
        <begin position="89"/>
        <end position="115"/>
    </location>
</feature>
<dbReference type="Proteomes" id="UP001177670">
    <property type="component" value="Unassembled WGS sequence"/>
</dbReference>
<reference evidence="2" key="1">
    <citation type="submission" date="2021-10" db="EMBL/GenBank/DDBJ databases">
        <title>Melipona bicolor Genome sequencing and assembly.</title>
        <authorList>
            <person name="Araujo N.S."/>
            <person name="Arias M.C."/>
        </authorList>
    </citation>
    <scope>NUCLEOTIDE SEQUENCE</scope>
    <source>
        <strain evidence="2">USP_2M_L1-L4_2017</strain>
        <tissue evidence="2">Whole body</tissue>
    </source>
</reference>
<keyword evidence="3" id="KW-1185">Reference proteome</keyword>
<protein>
    <submittedName>
        <fullName evidence="2">Uncharacterized protein</fullName>
    </submittedName>
</protein>
<dbReference type="EMBL" id="JAHYIQ010000018">
    <property type="protein sequence ID" value="KAK1124542.1"/>
    <property type="molecule type" value="Genomic_DNA"/>
</dbReference>
<comment type="caution">
    <text evidence="2">The sequence shown here is derived from an EMBL/GenBank/DDBJ whole genome shotgun (WGS) entry which is preliminary data.</text>
</comment>
<dbReference type="AlphaFoldDB" id="A0AA40FT32"/>
<proteinExistence type="predicted"/>
<evidence type="ECO:0000313" key="3">
    <source>
        <dbReference type="Proteomes" id="UP001177670"/>
    </source>
</evidence>
<accession>A0AA40FT32</accession>
<evidence type="ECO:0000256" key="1">
    <source>
        <dbReference type="SAM" id="MobiDB-lite"/>
    </source>
</evidence>
<sequence length="115" mass="12992">MSEKVVLTTRKARRLYDSRAEYTIELGRPSFVLTVHRTVWSALSNSNTARIASASVVNSRIPKGSHTAERPEKQVIVTKQGPEETGRCYVTRNLGNSPQRNCSRTLGKARYERKE</sequence>
<gene>
    <name evidence="2" type="ORF">K0M31_006890</name>
</gene>